<keyword evidence="3 4" id="KW-0472">Membrane</keyword>
<feature type="transmembrane region" description="Helical" evidence="4">
    <location>
        <begin position="345"/>
        <end position="368"/>
    </location>
</feature>
<dbReference type="PATRIC" id="fig|2746.7.peg.2920"/>
<evidence type="ECO:0000313" key="6">
    <source>
        <dbReference type="EMBL" id="OBX33811.1"/>
    </source>
</evidence>
<feature type="transmembrane region" description="Helical" evidence="4">
    <location>
        <begin position="168"/>
        <end position="189"/>
    </location>
</feature>
<feature type="transmembrane region" description="Helical" evidence="4">
    <location>
        <begin position="142"/>
        <end position="162"/>
    </location>
</feature>
<feature type="transmembrane region" description="Helical" evidence="4">
    <location>
        <begin position="286"/>
        <end position="306"/>
    </location>
</feature>
<feature type="domain" description="Major facilitator superfamily (MFS) profile" evidence="5">
    <location>
        <begin position="14"/>
        <end position="400"/>
    </location>
</feature>
<gene>
    <name evidence="6" type="primary">yhjX_1</name>
    <name evidence="6" type="ORF">A8U91_02853</name>
</gene>
<dbReference type="Proteomes" id="UP000092504">
    <property type="component" value="Unassembled WGS sequence"/>
</dbReference>
<feature type="transmembrane region" description="Helical" evidence="4">
    <location>
        <begin position="52"/>
        <end position="74"/>
    </location>
</feature>
<evidence type="ECO:0000256" key="2">
    <source>
        <dbReference type="ARBA" id="ARBA00022989"/>
    </source>
</evidence>
<protein>
    <submittedName>
        <fullName evidence="6">Putative MFS-type transporter YhjX</fullName>
    </submittedName>
</protein>
<feature type="transmembrane region" description="Helical" evidence="4">
    <location>
        <begin position="374"/>
        <end position="395"/>
    </location>
</feature>
<sequence>MSSSLFAHRPPAASLFLIASGCVLLMFSFGLRSSFGLFVEPLDELNGWGRDVIGLALAIQNLVWGLVAVLAGGLADRFGTVKVIVAGALFYALGIWLVGGVEQVWVLHTGVGFLVGAGIAGTAFGLVLPAMARAVSPSQRQAVLGIGTAAGSMGQFVLVPVIQQLVEAFGWIGALNAMAVMALFMALLAMPLARTSAPTESVDYGLRMSEVLRMARGHGSYWLLTLGFFVCGFHVAFITVHMPAFLTDAGFSSEVAAWSISLIGLCNVIGAFLAGVLSGRMAMRSVLIGIYATRVIAITLFMLVPLSLPSVLIFSCVMGFLWLATVPPTTGLVVAMFGTRYMATLYGVVFLGHQLGSFWGVWLGGWLFEATGSYAGLWWTGVALGVVAVVLHWPIRETPVESSVMAPAN</sequence>
<dbReference type="RefSeq" id="WP_013332963.1">
    <property type="nucleotide sequence ID" value="NZ_CP087224.1"/>
</dbReference>
<comment type="caution">
    <text evidence="6">The sequence shown here is derived from an EMBL/GenBank/DDBJ whole genome shotgun (WGS) entry which is preliminary data.</text>
</comment>
<evidence type="ECO:0000256" key="3">
    <source>
        <dbReference type="ARBA" id="ARBA00023136"/>
    </source>
</evidence>
<feature type="transmembrane region" description="Helical" evidence="4">
    <location>
        <begin position="255"/>
        <end position="274"/>
    </location>
</feature>
<dbReference type="Pfam" id="PF07690">
    <property type="entry name" value="MFS_1"/>
    <property type="match status" value="1"/>
</dbReference>
<dbReference type="InterPro" id="IPR011701">
    <property type="entry name" value="MFS"/>
</dbReference>
<reference evidence="6 7" key="1">
    <citation type="submission" date="2016-06" db="EMBL/GenBank/DDBJ databases">
        <title>Genome sequence of halotolerant plant growth promoting strain of Halomonas elongata HEK1 isolated from salterns of Rann of Kutch, Gujarat, India.</title>
        <authorList>
            <person name="Gaba S."/>
            <person name="Singh R.N."/>
            <person name="Abrol S."/>
            <person name="Kaushik R."/>
            <person name="Saxena A.K."/>
        </authorList>
    </citation>
    <scope>NUCLEOTIDE SEQUENCE [LARGE SCALE GENOMIC DNA]</scope>
    <source>
        <strain evidence="6 7">HEK1</strain>
    </source>
</reference>
<dbReference type="Gene3D" id="1.20.1250.20">
    <property type="entry name" value="MFS general substrate transporter like domains"/>
    <property type="match status" value="2"/>
</dbReference>
<keyword evidence="1 4" id="KW-0812">Transmembrane</keyword>
<evidence type="ECO:0000259" key="5">
    <source>
        <dbReference type="PROSITE" id="PS50850"/>
    </source>
</evidence>
<dbReference type="GO" id="GO:0022857">
    <property type="term" value="F:transmembrane transporter activity"/>
    <property type="evidence" value="ECO:0007669"/>
    <property type="project" value="InterPro"/>
</dbReference>
<accession>A0A1B8NUX8</accession>
<dbReference type="EMBL" id="MAJD01000002">
    <property type="protein sequence ID" value="OBX33811.1"/>
    <property type="molecule type" value="Genomic_DNA"/>
</dbReference>
<dbReference type="AlphaFoldDB" id="A0A1B8NUX8"/>
<feature type="transmembrane region" description="Helical" evidence="4">
    <location>
        <begin position="105"/>
        <end position="130"/>
    </location>
</feature>
<dbReference type="InterPro" id="IPR036259">
    <property type="entry name" value="MFS_trans_sf"/>
</dbReference>
<dbReference type="InterPro" id="IPR020846">
    <property type="entry name" value="MFS_dom"/>
</dbReference>
<dbReference type="CDD" id="cd17355">
    <property type="entry name" value="MFS_YcxA_like"/>
    <property type="match status" value="1"/>
</dbReference>
<dbReference type="GeneID" id="91010576"/>
<organism evidence="6 7">
    <name type="scientific">Halomonas elongata</name>
    <dbReference type="NCBI Taxonomy" id="2746"/>
    <lineage>
        <taxon>Bacteria</taxon>
        <taxon>Pseudomonadati</taxon>
        <taxon>Pseudomonadota</taxon>
        <taxon>Gammaproteobacteria</taxon>
        <taxon>Oceanospirillales</taxon>
        <taxon>Halomonadaceae</taxon>
        <taxon>Halomonas</taxon>
    </lineage>
</organism>
<name>A0A1B8NUX8_HALEL</name>
<keyword evidence="2 4" id="KW-1133">Transmembrane helix</keyword>
<feature type="transmembrane region" description="Helical" evidence="4">
    <location>
        <begin position="221"/>
        <end position="243"/>
    </location>
</feature>
<evidence type="ECO:0000313" key="7">
    <source>
        <dbReference type="Proteomes" id="UP000092504"/>
    </source>
</evidence>
<dbReference type="PANTHER" id="PTHR11360">
    <property type="entry name" value="MONOCARBOXYLATE TRANSPORTER"/>
    <property type="match status" value="1"/>
</dbReference>
<dbReference type="PANTHER" id="PTHR11360:SF284">
    <property type="entry name" value="EG:103B4.3 PROTEIN-RELATED"/>
    <property type="match status" value="1"/>
</dbReference>
<dbReference type="PROSITE" id="PS50850">
    <property type="entry name" value="MFS"/>
    <property type="match status" value="1"/>
</dbReference>
<feature type="transmembrane region" description="Helical" evidence="4">
    <location>
        <begin position="312"/>
        <end position="338"/>
    </location>
</feature>
<dbReference type="InterPro" id="IPR050327">
    <property type="entry name" value="Proton-linked_MCT"/>
</dbReference>
<dbReference type="SUPFAM" id="SSF103473">
    <property type="entry name" value="MFS general substrate transporter"/>
    <property type="match status" value="1"/>
</dbReference>
<proteinExistence type="predicted"/>
<evidence type="ECO:0000256" key="4">
    <source>
        <dbReference type="SAM" id="Phobius"/>
    </source>
</evidence>
<evidence type="ECO:0000256" key="1">
    <source>
        <dbReference type="ARBA" id="ARBA00022692"/>
    </source>
</evidence>
<feature type="transmembrane region" description="Helical" evidence="4">
    <location>
        <begin position="81"/>
        <end position="99"/>
    </location>
</feature>
<dbReference type="OMA" id="LFMWGMF"/>
<feature type="transmembrane region" description="Helical" evidence="4">
    <location>
        <begin position="12"/>
        <end position="32"/>
    </location>
</feature>